<keyword evidence="8 12" id="KW-1133">Transmembrane helix</keyword>
<gene>
    <name evidence="13" type="ORF">KL928_001434</name>
</gene>
<dbReference type="GO" id="GO:0006487">
    <property type="term" value="P:protein N-linked glycosylation"/>
    <property type="evidence" value="ECO:0007669"/>
    <property type="project" value="TreeGrafter"/>
</dbReference>
<dbReference type="Pfam" id="PF03901">
    <property type="entry name" value="Glyco_transf_22"/>
    <property type="match status" value="1"/>
</dbReference>
<keyword evidence="4 12" id="KW-0328">Glycosyltransferase</keyword>
<evidence type="ECO:0000313" key="13">
    <source>
        <dbReference type="EMBL" id="KAG7821350.1"/>
    </source>
</evidence>
<evidence type="ECO:0000256" key="11">
    <source>
        <dbReference type="ARBA" id="ARBA00048899"/>
    </source>
</evidence>
<evidence type="ECO:0000256" key="3">
    <source>
        <dbReference type="ARBA" id="ARBA00007063"/>
    </source>
</evidence>
<name>A0AAN6DKQ5_PICAN</name>
<dbReference type="GO" id="GO:0005789">
    <property type="term" value="C:endoplasmic reticulum membrane"/>
    <property type="evidence" value="ECO:0007669"/>
    <property type="project" value="UniProtKB-SubCell"/>
</dbReference>
<sequence length="568" mass="64818">MLTSHTSYMKLKAWSLDLILFATVVFHLMISPYTKVEESFNLQAIHDLINYGIYNVHHFDHKEFPGAVKRSFVGSLMIFLASKPLLAIIDTFDSWMPASLFYHKDTQLIRQVTVRFVLGLLNSITFIKLREAVAKSLRLSAQGEQIQLWFSILQFSQFHFFYYASRTLPNFVAMPMVSTGISWILQGHTISGISIIMATGIILRIEILAFGILLYITAIALGDLRLGSTLPKIVTTSISASLMTMLVDTYFWQEFSFPEVESFYFNVIEGKSVQWGTEPFHTYFTKYIPKLFILPVVPCLALLGLFVPSYLSIKAKIIIFSSWAYILLMSIQPHKEWRFIVYSLPGILLSASCFLAKIEPRSRLLRNIMFTLVCLVISVSYILNIFAGFVSSFNYPGGYALQLLNDRLSTVMTSHPNSDPIMIHLSVKSRMTGASLFGEIKSSLLIYDKTEDELKLNDKEFWKHFSYVISDCALESCSYCPLQNDTWSLIDIVEGYHGFNKQRIVHDFGLFLQTPAGSISFIIQMFRSHNYQFIIDLSRRYIILNPALYVYRIKETGGTSNLVVAKSL</sequence>
<protein>
    <recommendedName>
        <fullName evidence="12">Mannosyltransferase</fullName>
        <ecNumber evidence="12">2.4.1.-</ecNumber>
    </recommendedName>
</protein>
<evidence type="ECO:0000313" key="14">
    <source>
        <dbReference type="Proteomes" id="UP001196530"/>
    </source>
</evidence>
<feature type="transmembrane region" description="Helical" evidence="12">
    <location>
        <begin position="193"/>
        <end position="221"/>
    </location>
</feature>
<dbReference type="Proteomes" id="UP001196530">
    <property type="component" value="Unassembled WGS sequence"/>
</dbReference>
<feature type="transmembrane region" description="Helical" evidence="12">
    <location>
        <begin position="71"/>
        <end position="89"/>
    </location>
</feature>
<keyword evidence="7 12" id="KW-0256">Endoplasmic reticulum</keyword>
<evidence type="ECO:0000256" key="4">
    <source>
        <dbReference type="ARBA" id="ARBA00022676"/>
    </source>
</evidence>
<evidence type="ECO:0000256" key="5">
    <source>
        <dbReference type="ARBA" id="ARBA00022679"/>
    </source>
</evidence>
<dbReference type="GeneID" id="66125485"/>
<evidence type="ECO:0000256" key="9">
    <source>
        <dbReference type="ARBA" id="ARBA00023136"/>
    </source>
</evidence>
<comment type="caution">
    <text evidence="13">The sequence shown here is derived from an EMBL/GenBank/DDBJ whole genome shotgun (WGS) entry which is preliminary data.</text>
</comment>
<accession>A0AAN6DKQ5</accession>
<evidence type="ECO:0000256" key="12">
    <source>
        <dbReference type="RuleBase" id="RU363075"/>
    </source>
</evidence>
<keyword evidence="9 12" id="KW-0472">Membrane</keyword>
<feature type="transmembrane region" description="Helical" evidence="12">
    <location>
        <begin position="12"/>
        <end position="30"/>
    </location>
</feature>
<feature type="transmembrane region" description="Helical" evidence="12">
    <location>
        <begin position="368"/>
        <end position="390"/>
    </location>
</feature>
<dbReference type="EMBL" id="JAHLUX010000002">
    <property type="protein sequence ID" value="KAG7821350.1"/>
    <property type="molecule type" value="Genomic_DNA"/>
</dbReference>
<evidence type="ECO:0000256" key="10">
    <source>
        <dbReference type="ARBA" id="ARBA00044721"/>
    </source>
</evidence>
<reference evidence="13" key="1">
    <citation type="journal article" date="2021" name="G3 (Bethesda)">
        <title>Genomic diversity, chromosomal rearrangements, and interspecies hybridization in the ogataea polymorpha species complex.</title>
        <authorList>
            <person name="Hanson S.J."/>
            <person name="Cinneide E.O."/>
            <person name="Salzberg L.I."/>
            <person name="Wolfe K.H."/>
            <person name="McGowan J."/>
            <person name="Fitzpatrick D.A."/>
            <person name="Matlin K."/>
        </authorList>
    </citation>
    <scope>NUCLEOTIDE SEQUENCE</scope>
    <source>
        <strain evidence="13">61-244</strain>
    </source>
</reference>
<feature type="transmembrane region" description="Helical" evidence="12">
    <location>
        <begin position="287"/>
        <end position="306"/>
    </location>
</feature>
<keyword evidence="5" id="KW-0808">Transferase</keyword>
<feature type="transmembrane region" description="Helical" evidence="12">
    <location>
        <begin position="337"/>
        <end position="356"/>
    </location>
</feature>
<keyword evidence="6 12" id="KW-0812">Transmembrane</keyword>
<dbReference type="PANTHER" id="PTHR22760">
    <property type="entry name" value="GLYCOSYLTRANSFERASE"/>
    <property type="match status" value="1"/>
</dbReference>
<dbReference type="RefSeq" id="XP_043061893.1">
    <property type="nucleotide sequence ID" value="XM_043201799.1"/>
</dbReference>
<evidence type="ECO:0000256" key="7">
    <source>
        <dbReference type="ARBA" id="ARBA00022824"/>
    </source>
</evidence>
<comment type="function">
    <text evidence="10">Mannosyltransferase that operates in the biosynthetic pathway of dolichol-linked oligosaccharides, the glycan precursors employed in protein asparagine (N)-glycosylation. The assembly of dolichol-linked oligosaccharides begins on the cytosolic side of the endoplasmic reticulum membrane and finishes in its lumen. The sequential addition of sugars to dolichol pyrophosphate produces dolichol-linked oligosaccharides containing fourteen sugars, including two GlcNAcs, nine mannoses and three glucoses. Once assembled, the oligosaccharide is transferred from the lipid to nascent proteins by oligosaccharyltransferases. In the lumen of the endoplasmic reticulum, adds the eighth mannose residue in an alpha-1,6 linkage onto Man(7)GlcNAc(2)-PP-dolichol to produce Man(8)GlcNAc(2)-PP-dolichol.</text>
</comment>
<comment type="pathway">
    <text evidence="2">Protein modification; protein glycosylation.</text>
</comment>
<proteinExistence type="inferred from homology"/>
<evidence type="ECO:0000256" key="6">
    <source>
        <dbReference type="ARBA" id="ARBA00022692"/>
    </source>
</evidence>
<evidence type="ECO:0000256" key="1">
    <source>
        <dbReference type="ARBA" id="ARBA00004477"/>
    </source>
</evidence>
<dbReference type="InterPro" id="IPR005599">
    <property type="entry name" value="GPI_mannosylTrfase"/>
</dbReference>
<comment type="catalytic activity">
    <reaction evidence="11">
        <text>an alpha-D-Man-(1-&gt;2)-alpha-D-Man-(1-&gt;2)-alpha-D-Man-(1-&gt;3)-[alpha-D-Man-(1-&gt;2)-alpha-D-Man-(1-&gt;3)-alpha-D-Man-(1-&gt;6)]-beta-D-Man-(1-&gt;4)-beta-D-GlcNAc-(1-&gt;4)-alpha-D-GlcNAc-diphospho-di-trans,poly-cis-dolichol + a di-trans,poly-cis-dolichyl beta-D-mannosyl phosphate = an alpha-D-Man-(1-&gt;2)-alpha-D-Man-(1-&gt;2)-alpha-D-Man-(1-&gt;3)-[alpha-D-Man-(1-&gt;2)-alpha-D-Man-(1-&gt;3)-[alpha-D-Man-(1-&gt;6)]-alpha-D-Man-(1-&gt;6)]-beta-D-Man-(1-&gt;4)-beta-D-GlcNAc-(1-&gt;4)-alpha-D-GlcNAc-diphospho-di-trans,poly-cis-dolichol + a di-trans,poly-cis-dolichyl phosphate + H(+)</text>
        <dbReference type="Rhea" id="RHEA:29535"/>
        <dbReference type="Rhea" id="RHEA-COMP:19498"/>
        <dbReference type="Rhea" id="RHEA-COMP:19501"/>
        <dbReference type="Rhea" id="RHEA-COMP:19518"/>
        <dbReference type="Rhea" id="RHEA-COMP:19519"/>
        <dbReference type="ChEBI" id="CHEBI:15378"/>
        <dbReference type="ChEBI" id="CHEBI:57683"/>
        <dbReference type="ChEBI" id="CHEBI:58211"/>
        <dbReference type="ChEBI" id="CHEBI:132517"/>
        <dbReference type="ChEBI" id="CHEBI:132519"/>
        <dbReference type="EC" id="2.4.1.260"/>
    </reaction>
    <physiologicalReaction direction="left-to-right" evidence="11">
        <dbReference type="Rhea" id="RHEA:29536"/>
    </physiologicalReaction>
</comment>
<comment type="subcellular location">
    <subcellularLocation>
        <location evidence="1 12">Endoplasmic reticulum membrane</location>
        <topology evidence="1 12">Multi-pass membrane protein</topology>
    </subcellularLocation>
</comment>
<dbReference type="EC" id="2.4.1.-" evidence="12"/>
<comment type="similarity">
    <text evidence="3 12">Belongs to the glycosyltransferase 22 family.</text>
</comment>
<evidence type="ECO:0000256" key="8">
    <source>
        <dbReference type="ARBA" id="ARBA00022989"/>
    </source>
</evidence>
<organism evidence="13 14">
    <name type="scientific">Pichia angusta</name>
    <name type="common">Yeast</name>
    <name type="synonym">Hansenula polymorpha</name>
    <dbReference type="NCBI Taxonomy" id="870730"/>
    <lineage>
        <taxon>Eukaryota</taxon>
        <taxon>Fungi</taxon>
        <taxon>Dikarya</taxon>
        <taxon>Ascomycota</taxon>
        <taxon>Saccharomycotina</taxon>
        <taxon>Pichiomycetes</taxon>
        <taxon>Pichiales</taxon>
        <taxon>Pichiaceae</taxon>
        <taxon>Ogataea</taxon>
    </lineage>
</organism>
<dbReference type="PANTHER" id="PTHR22760:SF1">
    <property type="entry name" value="DOL-P-MAN:MAN(7)GLCNAC(2)-PP-DOL ALPHA-1,6-MANNOSYLTRANSFERASE"/>
    <property type="match status" value="1"/>
</dbReference>
<dbReference type="AlphaFoldDB" id="A0AAN6DKQ5"/>
<dbReference type="GO" id="GO:0052917">
    <property type="term" value="F:dol-P-Man:Man(7)GlcNAc(2)-PP-Dol alpha-1,6-mannosyltransferase activity"/>
    <property type="evidence" value="ECO:0007669"/>
    <property type="project" value="UniProtKB-EC"/>
</dbReference>
<evidence type="ECO:0000256" key="2">
    <source>
        <dbReference type="ARBA" id="ARBA00004922"/>
    </source>
</evidence>